<accession>A0ABT9S4T2</accession>
<keyword evidence="12" id="KW-1185">Reference proteome</keyword>
<protein>
    <recommendedName>
        <fullName evidence="9 10">Poly-beta-1,6-N-acetyl-D-glucosamine synthase</fullName>
        <shortName evidence="10">Poly-beta-1,6-GlcNAc synthase</shortName>
        <ecNumber evidence="10">2.4.1.-</ecNumber>
    </recommendedName>
</protein>
<evidence type="ECO:0000256" key="6">
    <source>
        <dbReference type="ARBA" id="ARBA00022692"/>
    </source>
</evidence>
<evidence type="ECO:0000256" key="10">
    <source>
        <dbReference type="RuleBase" id="RU364028"/>
    </source>
</evidence>
<dbReference type="InterPro" id="IPR023853">
    <property type="entry name" value="PGA_PgaC/IcaA"/>
</dbReference>
<keyword evidence="3 10" id="KW-1003">Cell membrane</keyword>
<dbReference type="Proteomes" id="UP001226867">
    <property type="component" value="Unassembled WGS sequence"/>
</dbReference>
<dbReference type="PANTHER" id="PTHR43630">
    <property type="entry name" value="POLY-BETA-1,6-N-ACETYL-D-GLUCOSAMINE SYNTHASE"/>
    <property type="match status" value="1"/>
</dbReference>
<comment type="subcellular location">
    <subcellularLocation>
        <location evidence="1 10">Cell membrane</location>
        <topology evidence="1 10">Multi-pass membrane protein</topology>
    </subcellularLocation>
</comment>
<evidence type="ECO:0000256" key="4">
    <source>
        <dbReference type="ARBA" id="ARBA00022676"/>
    </source>
</evidence>
<keyword evidence="5 10" id="KW-0808">Transferase</keyword>
<dbReference type="Gene3D" id="3.90.550.10">
    <property type="entry name" value="Spore Coat Polysaccharide Biosynthesis Protein SpsA, Chain A"/>
    <property type="match status" value="1"/>
</dbReference>
<keyword evidence="4 10" id="KW-0328">Glycosyltransferase</keyword>
<gene>
    <name evidence="11" type="ORF">J2W36_001122</name>
</gene>
<reference evidence="11 12" key="1">
    <citation type="submission" date="2023-07" db="EMBL/GenBank/DDBJ databases">
        <title>Sorghum-associated microbial communities from plants grown in Nebraska, USA.</title>
        <authorList>
            <person name="Schachtman D."/>
        </authorList>
    </citation>
    <scope>NUCLEOTIDE SEQUENCE [LARGE SCALE GENOMIC DNA]</scope>
    <source>
        <strain evidence="11 12">DS1607</strain>
    </source>
</reference>
<feature type="transmembrane region" description="Helical" evidence="10">
    <location>
        <begin position="20"/>
        <end position="40"/>
    </location>
</feature>
<evidence type="ECO:0000256" key="3">
    <source>
        <dbReference type="ARBA" id="ARBA00022475"/>
    </source>
</evidence>
<evidence type="ECO:0000256" key="2">
    <source>
        <dbReference type="ARBA" id="ARBA00006739"/>
    </source>
</evidence>
<dbReference type="PANTHER" id="PTHR43630:SF1">
    <property type="entry name" value="POLY-BETA-1,6-N-ACETYL-D-GLUCOSAMINE SYNTHASE"/>
    <property type="match status" value="1"/>
</dbReference>
<keyword evidence="6 10" id="KW-0812">Transmembrane</keyword>
<evidence type="ECO:0000256" key="9">
    <source>
        <dbReference type="NCBIfam" id="TIGR03937"/>
    </source>
</evidence>
<feature type="transmembrane region" description="Helical" evidence="10">
    <location>
        <begin position="306"/>
        <end position="328"/>
    </location>
</feature>
<sequence>MSAEIFGSPFVQFMLGYVFYYPFIMAYVWMAGGLAHALVFERKRHLPIDPQPMLKASPMVSVIVPCYNEAGCVSEVIEQLMRSNYPSYEVIAVNDGSTDGTGQVLDELALRYPLLRVLHNASNQGKAVGLNTATLLARGEYILGVDGDALVDPDAIAWMMRHMLQSERVGAITGNPRIRTRTSLLGRMQVGEFSSTIGLIKRTQQLFGRLFTVSGVLSMFRRKALLDVGFWSPDVMTEDIDVSWKLQLKGWDVRYEPRALCWILMPETVRGLYRQRQRWATGGIQTLLRHGLELLKPRNARMWPIFIEYLASVVWAYAMFTVLVLALVRPFLPAEWQFVGFLPEWNGMLLGVTCMLQMLVSLWIDRHYDRDIMRYFVWTIWYPLAFWMINMFTTILALPITLLRRRGKRAVWTSPERGDANATAN</sequence>
<dbReference type="SUPFAM" id="SSF53448">
    <property type="entry name" value="Nucleotide-diphospho-sugar transferases"/>
    <property type="match status" value="1"/>
</dbReference>
<dbReference type="NCBIfam" id="TIGR03937">
    <property type="entry name" value="PgaC_IcaA"/>
    <property type="match status" value="1"/>
</dbReference>
<evidence type="ECO:0000256" key="8">
    <source>
        <dbReference type="ARBA" id="ARBA00023136"/>
    </source>
</evidence>
<keyword evidence="8 10" id="KW-0472">Membrane</keyword>
<keyword evidence="7 10" id="KW-1133">Transmembrane helix</keyword>
<dbReference type="EC" id="2.4.1.-" evidence="10"/>
<dbReference type="InterPro" id="IPR029044">
    <property type="entry name" value="Nucleotide-diphossugar_trans"/>
</dbReference>
<comment type="caution">
    <text evidence="11">The sequence shown here is derived from an EMBL/GenBank/DDBJ whole genome shotgun (WGS) entry which is preliminary data.</text>
</comment>
<dbReference type="GO" id="GO:0016757">
    <property type="term" value="F:glycosyltransferase activity"/>
    <property type="evidence" value="ECO:0007669"/>
    <property type="project" value="UniProtKB-KW"/>
</dbReference>
<evidence type="ECO:0000313" key="11">
    <source>
        <dbReference type="EMBL" id="MDP9898878.1"/>
    </source>
</evidence>
<comment type="similarity">
    <text evidence="2 10">Belongs to the glycosyltransferase 2 family.</text>
</comment>
<dbReference type="EMBL" id="JAUSRO010000003">
    <property type="protein sequence ID" value="MDP9898878.1"/>
    <property type="molecule type" value="Genomic_DNA"/>
</dbReference>
<dbReference type="CDD" id="cd06423">
    <property type="entry name" value="CESA_like"/>
    <property type="match status" value="1"/>
</dbReference>
<feature type="transmembrane region" description="Helical" evidence="10">
    <location>
        <begin position="376"/>
        <end position="402"/>
    </location>
</feature>
<evidence type="ECO:0000256" key="1">
    <source>
        <dbReference type="ARBA" id="ARBA00004651"/>
    </source>
</evidence>
<evidence type="ECO:0000256" key="5">
    <source>
        <dbReference type="ARBA" id="ARBA00022679"/>
    </source>
</evidence>
<proteinExistence type="inferred from homology"/>
<dbReference type="RefSeq" id="WP_307688698.1">
    <property type="nucleotide sequence ID" value="NZ_JAUSRO010000003.1"/>
</dbReference>
<feature type="transmembrane region" description="Helical" evidence="10">
    <location>
        <begin position="348"/>
        <end position="364"/>
    </location>
</feature>
<dbReference type="Pfam" id="PF13641">
    <property type="entry name" value="Glyco_tranf_2_3"/>
    <property type="match status" value="1"/>
</dbReference>
<organism evidence="11 12">
    <name type="scientific">Variovorax ginsengisoli</name>
    <dbReference type="NCBI Taxonomy" id="363844"/>
    <lineage>
        <taxon>Bacteria</taxon>
        <taxon>Pseudomonadati</taxon>
        <taxon>Pseudomonadota</taxon>
        <taxon>Betaproteobacteria</taxon>
        <taxon>Burkholderiales</taxon>
        <taxon>Comamonadaceae</taxon>
        <taxon>Variovorax</taxon>
    </lineage>
</organism>
<evidence type="ECO:0000256" key="7">
    <source>
        <dbReference type="ARBA" id="ARBA00022989"/>
    </source>
</evidence>
<name>A0ABT9S4T2_9BURK</name>
<evidence type="ECO:0000313" key="12">
    <source>
        <dbReference type="Proteomes" id="UP001226867"/>
    </source>
</evidence>